<reference evidence="2 3" key="1">
    <citation type="submission" date="2024-05" db="EMBL/GenBank/DDBJ databases">
        <title>Genetic variation in Jamaican populations of the coffee berry borer (Hypothenemus hampei).</title>
        <authorList>
            <person name="Errbii M."/>
            <person name="Myrie A."/>
        </authorList>
    </citation>
    <scope>NUCLEOTIDE SEQUENCE [LARGE SCALE GENOMIC DNA]</scope>
    <source>
        <strain evidence="2">JA-Hopewell-2020-01-JO</strain>
        <tissue evidence="2">Whole body</tissue>
    </source>
</reference>
<dbReference type="Proteomes" id="UP001566132">
    <property type="component" value="Unassembled WGS sequence"/>
</dbReference>
<dbReference type="AlphaFoldDB" id="A0ABD1E3L1"/>
<feature type="compositionally biased region" description="Polar residues" evidence="1">
    <location>
        <begin position="37"/>
        <end position="46"/>
    </location>
</feature>
<comment type="caution">
    <text evidence="2">The sequence shown here is derived from an EMBL/GenBank/DDBJ whole genome shotgun (WGS) entry which is preliminary data.</text>
</comment>
<feature type="region of interest" description="Disordered" evidence="1">
    <location>
        <begin position="1"/>
        <end position="47"/>
    </location>
</feature>
<dbReference type="EMBL" id="JBDJPC010000012">
    <property type="protein sequence ID" value="KAL1489165.1"/>
    <property type="molecule type" value="Genomic_DNA"/>
</dbReference>
<protein>
    <submittedName>
        <fullName evidence="2">Uncharacterized protein</fullName>
    </submittedName>
</protein>
<evidence type="ECO:0000256" key="1">
    <source>
        <dbReference type="SAM" id="MobiDB-lite"/>
    </source>
</evidence>
<feature type="compositionally biased region" description="Polar residues" evidence="1">
    <location>
        <begin position="149"/>
        <end position="162"/>
    </location>
</feature>
<feature type="compositionally biased region" description="Polar residues" evidence="1">
    <location>
        <begin position="175"/>
        <end position="216"/>
    </location>
</feature>
<feature type="region of interest" description="Disordered" evidence="1">
    <location>
        <begin position="141"/>
        <end position="162"/>
    </location>
</feature>
<feature type="region of interest" description="Disordered" evidence="1">
    <location>
        <begin position="175"/>
        <end position="223"/>
    </location>
</feature>
<proteinExistence type="predicted"/>
<organism evidence="2 3">
    <name type="scientific">Hypothenemus hampei</name>
    <name type="common">Coffee berry borer</name>
    <dbReference type="NCBI Taxonomy" id="57062"/>
    <lineage>
        <taxon>Eukaryota</taxon>
        <taxon>Metazoa</taxon>
        <taxon>Ecdysozoa</taxon>
        <taxon>Arthropoda</taxon>
        <taxon>Hexapoda</taxon>
        <taxon>Insecta</taxon>
        <taxon>Pterygota</taxon>
        <taxon>Neoptera</taxon>
        <taxon>Endopterygota</taxon>
        <taxon>Coleoptera</taxon>
        <taxon>Polyphaga</taxon>
        <taxon>Cucujiformia</taxon>
        <taxon>Curculionidae</taxon>
        <taxon>Scolytinae</taxon>
        <taxon>Hypothenemus</taxon>
    </lineage>
</organism>
<name>A0ABD1E3L1_HYPHA</name>
<gene>
    <name evidence="2" type="ORF">ABEB36_014104</name>
</gene>
<keyword evidence="3" id="KW-1185">Reference proteome</keyword>
<evidence type="ECO:0000313" key="3">
    <source>
        <dbReference type="Proteomes" id="UP001566132"/>
    </source>
</evidence>
<accession>A0ABD1E3L1</accession>
<sequence length="317" mass="35779">MEPTPGASGTQQLLPSLDAPNDSENDYPSLEAESIASDVSTASQPKISKKDKLKETLMQLKRHISRTRCLDCSKLHRELANNPTDLMGSRIHMEQAIKHLNTAHKNITYTGKRTNNTTQKLPKKVTKPSLAMDVDTVTQAQTPAKLHNPTHSTQKPNEDFQTPLKNTKLRQLLRQNTPTLTQNRFLPLQNNPDTQEESQPSTSTGTQVKQGSNTQKGLGKKPRIPPLILKGQIHSHKDFIQSLKELTRHDISLKYAKKSTIIYASSKQDYDTLKRQLDNENTEYHTYNITNEKNHAFCPSRIGWQRRAFGDQTGPTN</sequence>
<evidence type="ECO:0000313" key="2">
    <source>
        <dbReference type="EMBL" id="KAL1489165.1"/>
    </source>
</evidence>